<proteinExistence type="inferred from homology"/>
<dbReference type="PRINTS" id="PR00773">
    <property type="entry name" value="GRPEPROTEIN"/>
</dbReference>
<evidence type="ECO:0000313" key="8">
    <source>
        <dbReference type="Proteomes" id="UP000825933"/>
    </source>
</evidence>
<dbReference type="AlphaFoldDB" id="A0A8T5UMP8"/>
<dbReference type="Gene3D" id="3.90.20.20">
    <property type="match status" value="1"/>
</dbReference>
<evidence type="ECO:0000313" key="7">
    <source>
        <dbReference type="EMBL" id="MBZ2164934.1"/>
    </source>
</evidence>
<dbReference type="CDD" id="cd00446">
    <property type="entry name" value="GrpE"/>
    <property type="match status" value="1"/>
</dbReference>
<dbReference type="Gene3D" id="2.30.22.10">
    <property type="entry name" value="Head domain of nucleotide exchange factor GrpE"/>
    <property type="match status" value="1"/>
</dbReference>
<evidence type="ECO:0000256" key="6">
    <source>
        <dbReference type="SAM" id="Coils"/>
    </source>
</evidence>
<comment type="subunit">
    <text evidence="3">Homodimer.</text>
</comment>
<keyword evidence="2 3" id="KW-0143">Chaperone</keyword>
<comment type="subcellular location">
    <subcellularLocation>
        <location evidence="3">Cytoplasm</location>
    </subcellularLocation>
</comment>
<dbReference type="NCBIfam" id="NF010738">
    <property type="entry name" value="PRK14140.1"/>
    <property type="match status" value="1"/>
</dbReference>
<reference evidence="8" key="1">
    <citation type="journal article" date="2022" name="Microbiol. Resour. Announc.">
        <title>Draft Genome Sequence of a Methanogenic Archaeon from West Spitsbergen Permafrost.</title>
        <authorList>
            <person name="Trubitsyn V."/>
            <person name="Rivkina E."/>
            <person name="Shcherbakova V."/>
        </authorList>
    </citation>
    <scope>NUCLEOTIDE SEQUENCE [LARGE SCALE GENOMIC DNA]</scope>
    <source>
        <strain evidence="8">VT</strain>
    </source>
</reference>
<dbReference type="GO" id="GO:0006457">
    <property type="term" value="P:protein folding"/>
    <property type="evidence" value="ECO:0007669"/>
    <property type="project" value="InterPro"/>
</dbReference>
<dbReference type="SUPFAM" id="SSF51064">
    <property type="entry name" value="Head domain of nucleotide exchange factor GrpE"/>
    <property type="match status" value="1"/>
</dbReference>
<dbReference type="GO" id="GO:0051082">
    <property type="term" value="F:unfolded protein binding"/>
    <property type="evidence" value="ECO:0007669"/>
    <property type="project" value="TreeGrafter"/>
</dbReference>
<evidence type="ECO:0000256" key="2">
    <source>
        <dbReference type="ARBA" id="ARBA00023186"/>
    </source>
</evidence>
<dbReference type="InterPro" id="IPR009012">
    <property type="entry name" value="GrpE_head"/>
</dbReference>
<protein>
    <recommendedName>
        <fullName evidence="3 4">Protein GrpE</fullName>
    </recommendedName>
    <alternativeName>
        <fullName evidence="3">HSP-70 cofactor</fullName>
    </alternativeName>
</protein>
<comment type="caution">
    <text evidence="7">The sequence shown here is derived from an EMBL/GenBank/DDBJ whole genome shotgun (WGS) entry which is preliminary data.</text>
</comment>
<gene>
    <name evidence="3 7" type="primary">grpE</name>
    <name evidence="7" type="ORF">K8N75_02570</name>
</gene>
<evidence type="ECO:0000256" key="4">
    <source>
        <dbReference type="RuleBase" id="RU000639"/>
    </source>
</evidence>
<keyword evidence="8" id="KW-1185">Reference proteome</keyword>
<dbReference type="GO" id="GO:0005737">
    <property type="term" value="C:cytoplasm"/>
    <property type="evidence" value="ECO:0007669"/>
    <property type="project" value="UniProtKB-SubCell"/>
</dbReference>
<dbReference type="Pfam" id="PF01025">
    <property type="entry name" value="GrpE"/>
    <property type="match status" value="1"/>
</dbReference>
<dbReference type="Proteomes" id="UP000825933">
    <property type="component" value="Unassembled WGS sequence"/>
</dbReference>
<dbReference type="PROSITE" id="PS01071">
    <property type="entry name" value="GRPE"/>
    <property type="match status" value="1"/>
</dbReference>
<evidence type="ECO:0000256" key="5">
    <source>
        <dbReference type="RuleBase" id="RU004478"/>
    </source>
</evidence>
<organism evidence="7 8">
    <name type="scientific">Methanobacterium spitsbergense</name>
    <dbReference type="NCBI Taxonomy" id="2874285"/>
    <lineage>
        <taxon>Archaea</taxon>
        <taxon>Methanobacteriati</taxon>
        <taxon>Methanobacteriota</taxon>
        <taxon>Methanomada group</taxon>
        <taxon>Methanobacteria</taxon>
        <taxon>Methanobacteriales</taxon>
        <taxon>Methanobacteriaceae</taxon>
        <taxon>Methanobacterium</taxon>
    </lineage>
</organism>
<feature type="coiled-coil region" evidence="6">
    <location>
        <begin position="7"/>
        <end position="55"/>
    </location>
</feature>
<dbReference type="HAMAP" id="MF_01151">
    <property type="entry name" value="GrpE"/>
    <property type="match status" value="1"/>
</dbReference>
<name>A0A8T5UMP8_9EURY</name>
<dbReference type="GO" id="GO:0000774">
    <property type="term" value="F:adenyl-nucleotide exchange factor activity"/>
    <property type="evidence" value="ECO:0007669"/>
    <property type="project" value="InterPro"/>
</dbReference>
<dbReference type="GO" id="GO:0051087">
    <property type="term" value="F:protein-folding chaperone binding"/>
    <property type="evidence" value="ECO:0007669"/>
    <property type="project" value="InterPro"/>
</dbReference>
<accession>A0A8T5UMP8</accession>
<evidence type="ECO:0000256" key="3">
    <source>
        <dbReference type="HAMAP-Rule" id="MF_01151"/>
    </source>
</evidence>
<sequence>MNDKQELEKLKKDLAHLETDIHEKTKENQEKDDEIQNLKDKVDDYHSQALRLQADFDNYKKRSEKEIKDYVKYANEGLILKVIDVYEDLERALKADKSHDLKEGVEMIHKKLEDVLKGEGLCEIVASGEKFDPYKHEALMVEDNENYDEGTVIEELGKGYTLDSKVIKYSMVKVCKKK</sequence>
<dbReference type="PANTHER" id="PTHR21237">
    <property type="entry name" value="GRPE PROTEIN"/>
    <property type="match status" value="1"/>
</dbReference>
<comment type="similarity">
    <text evidence="1 3 5">Belongs to the GrpE family.</text>
</comment>
<dbReference type="EMBL" id="JAIOUQ010000003">
    <property type="protein sequence ID" value="MBZ2164934.1"/>
    <property type="molecule type" value="Genomic_DNA"/>
</dbReference>
<evidence type="ECO:0000256" key="1">
    <source>
        <dbReference type="ARBA" id="ARBA00009054"/>
    </source>
</evidence>
<dbReference type="SUPFAM" id="SSF58014">
    <property type="entry name" value="Coiled-coil domain of nucleotide exchange factor GrpE"/>
    <property type="match status" value="1"/>
</dbReference>
<keyword evidence="3 4" id="KW-0346">Stress response</keyword>
<keyword evidence="6" id="KW-0175">Coiled coil</keyword>
<dbReference type="PANTHER" id="PTHR21237:SF23">
    <property type="entry name" value="GRPE PROTEIN HOMOLOG, MITOCHONDRIAL"/>
    <property type="match status" value="1"/>
</dbReference>
<dbReference type="InterPro" id="IPR000740">
    <property type="entry name" value="GrpE"/>
</dbReference>
<keyword evidence="3" id="KW-0963">Cytoplasm</keyword>
<comment type="function">
    <text evidence="3 4">Participates actively in the response to hyperosmotic and heat shock by preventing the aggregation of stress-denatured proteins, in association with DnaK and GrpE. It is the nucleotide exchange factor for DnaK and may function as a thermosensor. Unfolded proteins bind initially to DnaJ; upon interaction with the DnaJ-bound protein, DnaK hydrolyzes its bound ATP, resulting in the formation of a stable complex. GrpE releases ADP from DnaK; ATP binding to DnaK triggers the release of the substrate protein, thus completing the reaction cycle. Several rounds of ATP-dependent interactions between DnaJ, DnaK and GrpE are required for fully efficient folding.</text>
</comment>
<dbReference type="GO" id="GO:0042803">
    <property type="term" value="F:protein homodimerization activity"/>
    <property type="evidence" value="ECO:0007669"/>
    <property type="project" value="InterPro"/>
</dbReference>
<dbReference type="RefSeq" id="WP_223790579.1">
    <property type="nucleotide sequence ID" value="NZ_JAIOUQ010000003.1"/>
</dbReference>
<dbReference type="InterPro" id="IPR013805">
    <property type="entry name" value="GrpE_CC"/>
</dbReference>